<gene>
    <name evidence="3" type="ORF">A4A59_36265</name>
</gene>
<keyword evidence="1" id="KW-0175">Coiled coil</keyword>
<feature type="region of interest" description="Disordered" evidence="2">
    <location>
        <begin position="67"/>
        <end position="107"/>
    </location>
</feature>
<dbReference type="EMBL" id="LVYU01000022">
    <property type="protein sequence ID" value="KZB02936.1"/>
    <property type="molecule type" value="Genomic_DNA"/>
</dbReference>
<feature type="coiled-coil region" evidence="1">
    <location>
        <begin position="9"/>
        <end position="50"/>
    </location>
</feature>
<reference evidence="3" key="1">
    <citation type="submission" date="2016-03" db="EMBL/GenBank/DDBJ databases">
        <title>Microsymbionts genomes from the relict species Vavilovia formosa.</title>
        <authorList>
            <person name="Chirak E."/>
            <person name="Kimeklis A."/>
            <person name="Kopat V."/>
            <person name="Andronov E."/>
        </authorList>
    </citation>
    <scope>NUCLEOTIDE SEQUENCE [LARGE SCALE GENOMIC DNA]</scope>
    <source>
        <strain evidence="3">Vaf12</strain>
    </source>
</reference>
<feature type="compositionally biased region" description="Acidic residues" evidence="2">
    <location>
        <begin position="69"/>
        <end position="85"/>
    </location>
</feature>
<organism evidence="3">
    <name type="scientific">Rhizobium leguminosarum</name>
    <dbReference type="NCBI Taxonomy" id="384"/>
    <lineage>
        <taxon>Bacteria</taxon>
        <taxon>Pseudomonadati</taxon>
        <taxon>Pseudomonadota</taxon>
        <taxon>Alphaproteobacteria</taxon>
        <taxon>Hyphomicrobiales</taxon>
        <taxon>Rhizobiaceae</taxon>
        <taxon>Rhizobium/Agrobacterium group</taxon>
        <taxon>Rhizobium</taxon>
    </lineage>
</organism>
<protein>
    <submittedName>
        <fullName evidence="3">Uncharacterized protein</fullName>
    </submittedName>
</protein>
<dbReference type="AlphaFoldDB" id="A0A154IRD0"/>
<proteinExistence type="predicted"/>
<evidence type="ECO:0000313" key="3">
    <source>
        <dbReference type="EMBL" id="KZB02936.1"/>
    </source>
</evidence>
<accession>A0A154IRD0</accession>
<evidence type="ECO:0000256" key="2">
    <source>
        <dbReference type="SAM" id="MobiDB-lite"/>
    </source>
</evidence>
<comment type="caution">
    <text evidence="3">The sequence shown here is derived from an EMBL/GenBank/DDBJ whole genome shotgun (WGS) entry which is preliminary data.</text>
</comment>
<sequence>MTRTGEPSVAELMAQLAANAAEIAALKAEKEALSQRIAKLEEELALARRHRFAPHSEKHVDRIFNEAEQAADEDGTDSEENDVVDLPDTGLASVDGPTDVNRRPKFTPYRHPILTPLVA</sequence>
<evidence type="ECO:0000256" key="1">
    <source>
        <dbReference type="SAM" id="Coils"/>
    </source>
</evidence>
<name>A0A154IRD0_RHILE</name>